<keyword evidence="4 7" id="KW-0067">ATP-binding</keyword>
<keyword evidence="3" id="KW-0547">Nucleotide-binding</keyword>
<keyword evidence="2" id="KW-1003">Cell membrane</keyword>
<evidence type="ECO:0000256" key="4">
    <source>
        <dbReference type="ARBA" id="ARBA00022840"/>
    </source>
</evidence>
<dbReference type="InterPro" id="IPR012340">
    <property type="entry name" value="NA-bd_OB-fold"/>
</dbReference>
<dbReference type="Gene3D" id="2.40.50.140">
    <property type="entry name" value="Nucleic acid-binding proteins"/>
    <property type="match status" value="1"/>
</dbReference>
<evidence type="ECO:0000259" key="6">
    <source>
        <dbReference type="PROSITE" id="PS50893"/>
    </source>
</evidence>
<dbReference type="STRING" id="1503.CLPU_12c00050"/>
<dbReference type="GO" id="GO:0005524">
    <property type="term" value="F:ATP binding"/>
    <property type="evidence" value="ECO:0007669"/>
    <property type="project" value="UniProtKB-KW"/>
</dbReference>
<dbReference type="InterPro" id="IPR003593">
    <property type="entry name" value="AAA+_ATPase"/>
</dbReference>
<dbReference type="SUPFAM" id="SSF50331">
    <property type="entry name" value="MOP-like"/>
    <property type="match status" value="1"/>
</dbReference>
<reference evidence="8" key="1">
    <citation type="submission" date="2015-07" db="EMBL/GenBank/DDBJ databases">
        <title>Draft genome sequence of the purine-degrading Gottschalkia purinilyticum DSM 1384 (formerly Clostridium purinilyticum).</title>
        <authorList>
            <person name="Poehlein A."/>
            <person name="Schiel-Bengelsdorf B."/>
            <person name="Bengelsdorf F.R."/>
            <person name="Daniel R."/>
            <person name="Duerre P."/>
        </authorList>
    </citation>
    <scope>NUCLEOTIDE SEQUENCE [LARGE SCALE GENOMIC DNA]</scope>
    <source>
        <strain evidence="8">DSM 1384</strain>
    </source>
</reference>
<protein>
    <submittedName>
        <fullName evidence="7">Maltodextrin import ATP-binding protein MsmX</fullName>
        <ecNumber evidence="7">3.6.3.-</ecNumber>
    </submittedName>
</protein>
<dbReference type="InterPro" id="IPR003439">
    <property type="entry name" value="ABC_transporter-like_ATP-bd"/>
</dbReference>
<evidence type="ECO:0000256" key="5">
    <source>
        <dbReference type="ARBA" id="ARBA00023136"/>
    </source>
</evidence>
<feature type="domain" description="ABC transporter" evidence="6">
    <location>
        <begin position="3"/>
        <end position="233"/>
    </location>
</feature>
<keyword evidence="7" id="KW-0378">Hydrolase</keyword>
<dbReference type="Gene3D" id="2.40.50.100">
    <property type="match status" value="1"/>
</dbReference>
<dbReference type="SMART" id="SM00382">
    <property type="entry name" value="AAA"/>
    <property type="match status" value="1"/>
</dbReference>
<dbReference type="GO" id="GO:0015408">
    <property type="term" value="F:ABC-type ferric iron transporter activity"/>
    <property type="evidence" value="ECO:0007669"/>
    <property type="project" value="InterPro"/>
</dbReference>
<gene>
    <name evidence="7" type="primary">msmX</name>
    <name evidence="7" type="ORF">CLPU_12c00050</name>
</gene>
<evidence type="ECO:0000256" key="1">
    <source>
        <dbReference type="ARBA" id="ARBA00022448"/>
    </source>
</evidence>
<evidence type="ECO:0000313" key="8">
    <source>
        <dbReference type="Proteomes" id="UP000037267"/>
    </source>
</evidence>
<dbReference type="AlphaFoldDB" id="A0A0L0W8F8"/>
<dbReference type="PANTHER" id="PTHR43875">
    <property type="entry name" value="MALTODEXTRIN IMPORT ATP-BINDING PROTEIN MSMX"/>
    <property type="match status" value="1"/>
</dbReference>
<dbReference type="Gene3D" id="3.40.50.300">
    <property type="entry name" value="P-loop containing nucleotide triphosphate hydrolases"/>
    <property type="match status" value="1"/>
</dbReference>
<evidence type="ECO:0000313" key="7">
    <source>
        <dbReference type="EMBL" id="KNF07732.1"/>
    </source>
</evidence>
<dbReference type="GO" id="GO:0016887">
    <property type="term" value="F:ATP hydrolysis activity"/>
    <property type="evidence" value="ECO:0007669"/>
    <property type="project" value="InterPro"/>
</dbReference>
<dbReference type="Pfam" id="PF08402">
    <property type="entry name" value="TOBE_2"/>
    <property type="match status" value="1"/>
</dbReference>
<dbReference type="SUPFAM" id="SSF52540">
    <property type="entry name" value="P-loop containing nucleoside triphosphate hydrolases"/>
    <property type="match status" value="1"/>
</dbReference>
<dbReference type="GO" id="GO:0055052">
    <property type="term" value="C:ATP-binding cassette (ABC) transporter complex, substrate-binding subunit-containing"/>
    <property type="evidence" value="ECO:0007669"/>
    <property type="project" value="TreeGrafter"/>
</dbReference>
<proteinExistence type="predicted"/>
<dbReference type="EMBL" id="LGSS01000012">
    <property type="protein sequence ID" value="KNF07732.1"/>
    <property type="molecule type" value="Genomic_DNA"/>
</dbReference>
<sequence length="357" mass="41012">MKITIKNLTKKFKDVVAVNELSVDINDGELVTFLGPSGCGKSTTLFTLAGLYSQDSGEIYFDDILVNDIDTEKRNIGMVFQNYALYPHMTILKNIMFPLTMMKISKKQARDNVDEVVELLKIKELLNRKPNQLSGGQQQRVAIARALVKKPSVLLMDEPLSNLDAKLRLQTREEIRKLQKKLNITTIFVTHDQDEAASISDKILLMNKGKLQQYDEPRNIYDNPNNLFTAKFIGSAPINTFEIHKIDEKCYIHNTNIEINIEEDQFKNTLSARLIGAIRPEDLVVCSKEESHFSAILDQIQMIGKDNLLVFNLNEYKFRCFTSPEYKISQGDRVYLKIRKDKLHIFNSETFNNIKLQ</sequence>
<dbReference type="OrthoDB" id="9790614at2"/>
<accession>A0A0L0W8F8</accession>
<dbReference type="InterPro" id="IPR047641">
    <property type="entry name" value="ABC_transpr_MalK/UgpC-like"/>
</dbReference>
<dbReference type="FunFam" id="3.40.50.300:FF:000042">
    <property type="entry name" value="Maltose/maltodextrin ABC transporter, ATP-binding protein"/>
    <property type="match status" value="1"/>
</dbReference>
<dbReference type="EC" id="3.6.3.-" evidence="7"/>
<organism evidence="7 8">
    <name type="scientific">Gottschalkia purinilytica</name>
    <name type="common">Clostridium purinilyticum</name>
    <dbReference type="NCBI Taxonomy" id="1503"/>
    <lineage>
        <taxon>Bacteria</taxon>
        <taxon>Bacillati</taxon>
        <taxon>Bacillota</taxon>
        <taxon>Tissierellia</taxon>
        <taxon>Tissierellales</taxon>
        <taxon>Gottschalkiaceae</taxon>
        <taxon>Gottschalkia</taxon>
    </lineage>
</organism>
<evidence type="ECO:0000256" key="3">
    <source>
        <dbReference type="ARBA" id="ARBA00022741"/>
    </source>
</evidence>
<dbReference type="RefSeq" id="WP_050355863.1">
    <property type="nucleotide sequence ID" value="NZ_LGSS01000012.1"/>
</dbReference>
<comment type="caution">
    <text evidence="7">The sequence shown here is derived from an EMBL/GenBank/DDBJ whole genome shotgun (WGS) entry which is preliminary data.</text>
</comment>
<dbReference type="InterPro" id="IPR015853">
    <property type="entry name" value="ABC_transpr_FbpC"/>
</dbReference>
<dbReference type="CDD" id="cd03259">
    <property type="entry name" value="ABC_Carb_Solutes_like"/>
    <property type="match status" value="1"/>
</dbReference>
<name>A0A0L0W8F8_GOTPU</name>
<dbReference type="PANTHER" id="PTHR43875:SF1">
    <property type="entry name" value="OSMOPROTECTIVE COMPOUNDS UPTAKE ATP-BINDING PROTEIN GGTA"/>
    <property type="match status" value="1"/>
</dbReference>
<keyword evidence="1" id="KW-0813">Transport</keyword>
<dbReference type="InterPro" id="IPR017871">
    <property type="entry name" value="ABC_transporter-like_CS"/>
</dbReference>
<dbReference type="PROSITE" id="PS00211">
    <property type="entry name" value="ABC_TRANSPORTER_1"/>
    <property type="match status" value="1"/>
</dbReference>
<dbReference type="InterPro" id="IPR027417">
    <property type="entry name" value="P-loop_NTPase"/>
</dbReference>
<dbReference type="Proteomes" id="UP000037267">
    <property type="component" value="Unassembled WGS sequence"/>
</dbReference>
<dbReference type="Pfam" id="PF00005">
    <property type="entry name" value="ABC_tran"/>
    <property type="match status" value="1"/>
</dbReference>
<dbReference type="InterPro" id="IPR013611">
    <property type="entry name" value="Transp-assoc_OB_typ2"/>
</dbReference>
<keyword evidence="5" id="KW-0472">Membrane</keyword>
<evidence type="ECO:0000256" key="2">
    <source>
        <dbReference type="ARBA" id="ARBA00022475"/>
    </source>
</evidence>
<dbReference type="InterPro" id="IPR008995">
    <property type="entry name" value="Mo/tungstate-bd_C_term_dom"/>
</dbReference>
<dbReference type="PROSITE" id="PS50893">
    <property type="entry name" value="ABC_TRANSPORTER_2"/>
    <property type="match status" value="1"/>
</dbReference>
<keyword evidence="8" id="KW-1185">Reference proteome</keyword>